<name>A0A4V2JW83_9MICR</name>
<keyword evidence="2" id="KW-1185">Reference proteome</keyword>
<dbReference type="VEuPathDB" id="MicrosporidiaDB:CWI39_2387p0010"/>
<protein>
    <submittedName>
        <fullName evidence="1">Uncharacterized protein</fullName>
    </submittedName>
</protein>
<dbReference type="VEuPathDB" id="MicrosporidiaDB:CWI36_0342p0050"/>
<proteinExistence type="predicted"/>
<dbReference type="AlphaFoldDB" id="A0A4V2JW83"/>
<evidence type="ECO:0000313" key="1">
    <source>
        <dbReference type="EMBL" id="TBU07012.1"/>
    </source>
</evidence>
<evidence type="ECO:0000313" key="2">
    <source>
        <dbReference type="Proteomes" id="UP000291404"/>
    </source>
</evidence>
<dbReference type="Proteomes" id="UP000291404">
    <property type="component" value="Unassembled WGS sequence"/>
</dbReference>
<organism evidence="1 2">
    <name type="scientific">Hamiltosporidium magnivora</name>
    <dbReference type="NCBI Taxonomy" id="148818"/>
    <lineage>
        <taxon>Eukaryota</taxon>
        <taxon>Fungi</taxon>
        <taxon>Fungi incertae sedis</taxon>
        <taxon>Microsporidia</taxon>
        <taxon>Dubosqiidae</taxon>
        <taxon>Hamiltosporidium</taxon>
    </lineage>
</organism>
<reference evidence="1 2" key="1">
    <citation type="submission" date="2017-12" db="EMBL/GenBank/DDBJ databases">
        <authorList>
            <person name="Pombert J.-F."/>
            <person name="Haag K.L."/>
            <person name="Ebert D."/>
        </authorList>
    </citation>
    <scope>NUCLEOTIDE SEQUENCE [LARGE SCALE GENOMIC DNA]</scope>
    <source>
        <strain evidence="1">BE-OM-2</strain>
    </source>
</reference>
<accession>A0A4V2JW83</accession>
<dbReference type="EMBL" id="PITI01000342">
    <property type="protein sequence ID" value="TBU07012.1"/>
    <property type="molecule type" value="Genomic_DNA"/>
</dbReference>
<feature type="non-terminal residue" evidence="1">
    <location>
        <position position="110"/>
    </location>
</feature>
<sequence>MITLTELRITSQDSLQIVKIEKLRKYNFLANRLGLIYKCSVEIIPNMMTWDGIVTKYYKTYVKRLRIVMNIEAYIQFIVIGMQSKPLTLINIEDLCQGLSRKELYKASLS</sequence>
<gene>
    <name evidence="1" type="ORF">CWI36_0342p0050</name>
</gene>
<comment type="caution">
    <text evidence="1">The sequence shown here is derived from an EMBL/GenBank/DDBJ whole genome shotgun (WGS) entry which is preliminary data.</text>
</comment>